<dbReference type="InterPro" id="IPR045861">
    <property type="entry name" value="CorA_cytoplasmic_dom"/>
</dbReference>
<evidence type="ECO:0000256" key="9">
    <source>
        <dbReference type="ARBA" id="ARBA00022989"/>
    </source>
</evidence>
<dbReference type="NCBIfam" id="TIGR00383">
    <property type="entry name" value="corA"/>
    <property type="match status" value="1"/>
</dbReference>
<dbReference type="RefSeq" id="WP_185272074.1">
    <property type="nucleotide sequence ID" value="NZ_CP055156.1"/>
</dbReference>
<dbReference type="Gene3D" id="1.20.58.340">
    <property type="entry name" value="Magnesium transport protein CorA, transmembrane region"/>
    <property type="match status" value="2"/>
</dbReference>
<dbReference type="PANTHER" id="PTHR47685">
    <property type="entry name" value="MAGNESIUM TRANSPORT PROTEIN CORA"/>
    <property type="match status" value="1"/>
</dbReference>
<dbReference type="SUPFAM" id="SSF144083">
    <property type="entry name" value="Magnesium transport protein CorA, transmembrane region"/>
    <property type="match status" value="1"/>
</dbReference>
<dbReference type="FunFam" id="1.20.58.340:FF:000001">
    <property type="entry name" value="Magnesium transport protein CorA"/>
    <property type="match status" value="1"/>
</dbReference>
<keyword evidence="7 13" id="KW-0812">Transmembrane</keyword>
<comment type="subcellular location">
    <subcellularLocation>
        <location evidence="1">Cell inner membrane</location>
        <topology evidence="1">Multi-pass membrane protein</topology>
    </subcellularLocation>
    <subcellularLocation>
        <location evidence="13">Membrane</location>
        <topology evidence="13">Multi-pass membrane protein</topology>
    </subcellularLocation>
</comment>
<keyword evidence="5 13" id="KW-1003">Cell membrane</keyword>
<evidence type="ECO:0000256" key="1">
    <source>
        <dbReference type="ARBA" id="ARBA00004429"/>
    </source>
</evidence>
<evidence type="ECO:0000256" key="11">
    <source>
        <dbReference type="ARBA" id="ARBA00023136"/>
    </source>
</evidence>
<comment type="function">
    <text evidence="13">Mediates influx of magnesium ions.</text>
</comment>
<dbReference type="GO" id="GO:0005886">
    <property type="term" value="C:plasma membrane"/>
    <property type="evidence" value="ECO:0007669"/>
    <property type="project" value="UniProtKB-SubCell"/>
</dbReference>
<keyword evidence="15" id="KW-1185">Reference proteome</keyword>
<gene>
    <name evidence="13 14" type="primary">corA</name>
    <name evidence="14" type="ORF">HUW51_23815</name>
</gene>
<keyword evidence="8 13" id="KW-0460">Magnesium</keyword>
<evidence type="ECO:0000256" key="7">
    <source>
        <dbReference type="ARBA" id="ARBA00022692"/>
    </source>
</evidence>
<evidence type="ECO:0000313" key="14">
    <source>
        <dbReference type="EMBL" id="QNF35585.1"/>
    </source>
</evidence>
<keyword evidence="9 13" id="KW-1133">Transmembrane helix</keyword>
<dbReference type="Pfam" id="PF01544">
    <property type="entry name" value="CorA"/>
    <property type="match status" value="1"/>
</dbReference>
<evidence type="ECO:0000256" key="6">
    <source>
        <dbReference type="ARBA" id="ARBA00022519"/>
    </source>
</evidence>
<evidence type="ECO:0000256" key="2">
    <source>
        <dbReference type="ARBA" id="ARBA00009765"/>
    </source>
</evidence>
<accession>A0A7G7GEK1</accession>
<dbReference type="InterPro" id="IPR045863">
    <property type="entry name" value="CorA_TM1_TM2"/>
</dbReference>
<proteinExistence type="inferred from homology"/>
<dbReference type="Proteomes" id="UP000515237">
    <property type="component" value="Chromosome"/>
</dbReference>
<evidence type="ECO:0000256" key="4">
    <source>
        <dbReference type="ARBA" id="ARBA00022448"/>
    </source>
</evidence>
<feature type="transmembrane region" description="Helical" evidence="13">
    <location>
        <begin position="291"/>
        <end position="311"/>
    </location>
</feature>
<feature type="transmembrane region" description="Helical" evidence="13">
    <location>
        <begin position="259"/>
        <end position="279"/>
    </location>
</feature>
<keyword evidence="6" id="KW-0997">Cell inner membrane</keyword>
<dbReference type="Gene3D" id="3.30.460.20">
    <property type="entry name" value="CorA soluble domain-like"/>
    <property type="match status" value="1"/>
</dbReference>
<evidence type="ECO:0000256" key="12">
    <source>
        <dbReference type="ARBA" id="ARBA00034269"/>
    </source>
</evidence>
<dbReference type="SUPFAM" id="SSF143865">
    <property type="entry name" value="CorA soluble domain-like"/>
    <property type="match status" value="1"/>
</dbReference>
<dbReference type="InterPro" id="IPR004488">
    <property type="entry name" value="Mg/Co-transport_prot_CorA"/>
</dbReference>
<sequence length="317" mass="37183">MIRSFYIQDNELHWEKNPTNFLPDGEKEIVWVDLQSPSAEEMKQVEKHFGIEFFTAQEAAEIESSSRYFEDSSGFEANSAFVVYEGASYTTRQVSFILKDDLLFTLRRADLKSFAETVRKIKTFKKGTTTKAIQIWLLILETQIDHDADFIEYLTRTTNTVSRKLVKEKSIQEENLLRITELQENTILIRESIVDKQRLVSSMLKSFQVEEPEKERLRIVIKDINSLLQHTQFSFERLEYLQNTFLGLVNIEQNQVIKIFTVVTVVFMPPTLIASIYGMNFKFMPELAWQAGYPFALALMVISSLTFLWYFKRKKWL</sequence>
<dbReference type="KEGG" id="aswu:HUW51_23815"/>
<protein>
    <recommendedName>
        <fullName evidence="3 13">Magnesium transport protein CorA</fullName>
    </recommendedName>
</protein>
<reference evidence="14 15" key="1">
    <citation type="journal article" date="2018" name="Int. J. Syst. Evol. Microbiol.">
        <title>Adhaeribacter swui sp. nov., isolated from wet mud.</title>
        <authorList>
            <person name="Kim D.U."/>
            <person name="Kim K.W."/>
            <person name="Kang M.S."/>
            <person name="Kim J.Y."/>
            <person name="Jang J.H."/>
            <person name="Kim M.K."/>
        </authorList>
    </citation>
    <scope>NUCLEOTIDE SEQUENCE [LARGE SCALE GENOMIC DNA]</scope>
    <source>
        <strain evidence="14 15">KCTC 52873</strain>
    </source>
</reference>
<organism evidence="14 15">
    <name type="scientific">Adhaeribacter swui</name>
    <dbReference type="NCBI Taxonomy" id="2086471"/>
    <lineage>
        <taxon>Bacteria</taxon>
        <taxon>Pseudomonadati</taxon>
        <taxon>Bacteroidota</taxon>
        <taxon>Cytophagia</taxon>
        <taxon>Cytophagales</taxon>
        <taxon>Hymenobacteraceae</taxon>
        <taxon>Adhaeribacter</taxon>
    </lineage>
</organism>
<name>A0A7G7GEK1_9BACT</name>
<keyword evidence="10 13" id="KW-0406">Ion transport</keyword>
<dbReference type="GO" id="GO:0015095">
    <property type="term" value="F:magnesium ion transmembrane transporter activity"/>
    <property type="evidence" value="ECO:0007669"/>
    <property type="project" value="UniProtKB-UniRule"/>
</dbReference>
<dbReference type="GO" id="GO:0015099">
    <property type="term" value="F:nickel cation transmembrane transporter activity"/>
    <property type="evidence" value="ECO:0007669"/>
    <property type="project" value="TreeGrafter"/>
</dbReference>
<evidence type="ECO:0000256" key="5">
    <source>
        <dbReference type="ARBA" id="ARBA00022475"/>
    </source>
</evidence>
<dbReference type="AlphaFoldDB" id="A0A7G7GEK1"/>
<evidence type="ECO:0000313" key="15">
    <source>
        <dbReference type="Proteomes" id="UP000515237"/>
    </source>
</evidence>
<evidence type="ECO:0000256" key="10">
    <source>
        <dbReference type="ARBA" id="ARBA00023065"/>
    </source>
</evidence>
<keyword evidence="11 13" id="KW-0472">Membrane</keyword>
<dbReference type="GO" id="GO:0015087">
    <property type="term" value="F:cobalt ion transmembrane transporter activity"/>
    <property type="evidence" value="ECO:0007669"/>
    <property type="project" value="UniProtKB-UniRule"/>
</dbReference>
<evidence type="ECO:0000256" key="13">
    <source>
        <dbReference type="RuleBase" id="RU362010"/>
    </source>
</evidence>
<dbReference type="PANTHER" id="PTHR47685:SF1">
    <property type="entry name" value="MAGNESIUM TRANSPORT PROTEIN CORA"/>
    <property type="match status" value="1"/>
</dbReference>
<evidence type="ECO:0000256" key="8">
    <source>
        <dbReference type="ARBA" id="ARBA00022842"/>
    </source>
</evidence>
<keyword evidence="4 13" id="KW-0813">Transport</keyword>
<dbReference type="InterPro" id="IPR002523">
    <property type="entry name" value="MgTranspt_CorA/ZnTranspt_ZntB"/>
</dbReference>
<dbReference type="InterPro" id="IPR050829">
    <property type="entry name" value="CorA_MIT"/>
</dbReference>
<evidence type="ECO:0000256" key="3">
    <source>
        <dbReference type="ARBA" id="ARBA00019439"/>
    </source>
</evidence>
<comment type="similarity">
    <text evidence="2 13">Belongs to the CorA metal ion transporter (MIT) (TC 1.A.35) family.</text>
</comment>
<dbReference type="EMBL" id="CP055156">
    <property type="protein sequence ID" value="QNF35585.1"/>
    <property type="molecule type" value="Genomic_DNA"/>
</dbReference>
<comment type="catalytic activity">
    <reaction evidence="12">
        <text>Mg(2+)(in) = Mg(2+)(out)</text>
        <dbReference type="Rhea" id="RHEA:29827"/>
        <dbReference type="ChEBI" id="CHEBI:18420"/>
    </reaction>
</comment>